<evidence type="ECO:0000256" key="1">
    <source>
        <dbReference type="SAM" id="SignalP"/>
    </source>
</evidence>
<dbReference type="SMART" id="SM00612">
    <property type="entry name" value="Kelch"/>
    <property type="match status" value="5"/>
</dbReference>
<proteinExistence type="predicted"/>
<dbReference type="EMBL" id="JBBXMP010000016">
    <property type="protein sequence ID" value="KAL0068828.1"/>
    <property type="molecule type" value="Genomic_DNA"/>
</dbReference>
<dbReference type="SUPFAM" id="SSF117281">
    <property type="entry name" value="Kelch motif"/>
    <property type="match status" value="1"/>
</dbReference>
<evidence type="ECO:0000313" key="3">
    <source>
        <dbReference type="Proteomes" id="UP001437256"/>
    </source>
</evidence>
<comment type="caution">
    <text evidence="2">The sequence shown here is derived from an EMBL/GenBank/DDBJ whole genome shotgun (WGS) entry which is preliminary data.</text>
</comment>
<protein>
    <recommendedName>
        <fullName evidence="4">Galactose oxidase</fullName>
    </recommendedName>
</protein>
<keyword evidence="3" id="KW-1185">Reference proteome</keyword>
<dbReference type="Pfam" id="PF24681">
    <property type="entry name" value="Kelch_KLHDC2_KLHL20_DRC7"/>
    <property type="match status" value="1"/>
</dbReference>
<dbReference type="Gene3D" id="2.120.10.80">
    <property type="entry name" value="Kelch-type beta propeller"/>
    <property type="match status" value="2"/>
</dbReference>
<dbReference type="InterPro" id="IPR015915">
    <property type="entry name" value="Kelch-typ_b-propeller"/>
</dbReference>
<name>A0ABR3A5F7_9AGAR</name>
<feature type="chain" id="PRO_5045162755" description="Galactose oxidase" evidence="1">
    <location>
        <begin position="22"/>
        <end position="333"/>
    </location>
</feature>
<reference evidence="2 3" key="1">
    <citation type="submission" date="2024-05" db="EMBL/GenBank/DDBJ databases">
        <title>A draft genome resource for the thread blight pathogen Marasmius tenuissimus strain MS-2.</title>
        <authorList>
            <person name="Yulfo-Soto G.E."/>
            <person name="Baruah I.K."/>
            <person name="Amoako-Attah I."/>
            <person name="Bukari Y."/>
            <person name="Meinhardt L.W."/>
            <person name="Bailey B.A."/>
            <person name="Cohen S.P."/>
        </authorList>
    </citation>
    <scope>NUCLEOTIDE SEQUENCE [LARGE SCALE GENOMIC DNA]</scope>
    <source>
        <strain evidence="2 3">MS-2</strain>
    </source>
</reference>
<dbReference type="PANTHER" id="PTHR45632">
    <property type="entry name" value="LD33804P"/>
    <property type="match status" value="1"/>
</dbReference>
<sequence>MHVRLLSFLLLLAAPSTLCSGTWRNSTPIASGPRQEHCVASIGDTVYLIGGISPPPPNVTFPPTATLGEAFDTTESTWHRIADLPIPMNHCNIASLNGKLYILGGMNGDEGVWERTGRSFEYCPQNDTWTELPSMPVGEERGASAVGVWGSSVFLAGGLRTLNLLDATQDTVATGLVYDTRTKQWSQLPDLPEGRDHVGGAVIERTFYVVGGRIRGQDNVRGTVFAMNLATQERKWVEKNRMPTPRGGLAAAAIGGKIFTFGGEGSIVLLGSTGVYNNTEVYDTVRDSWEVLSPMAVPRHGTGATSVGGEIYMPGGGVLRSAGPVDVNDVFIP</sequence>
<evidence type="ECO:0000313" key="2">
    <source>
        <dbReference type="EMBL" id="KAL0068828.1"/>
    </source>
</evidence>
<keyword evidence="1" id="KW-0732">Signal</keyword>
<dbReference type="Pfam" id="PF01344">
    <property type="entry name" value="Kelch_1"/>
    <property type="match status" value="2"/>
</dbReference>
<organism evidence="2 3">
    <name type="scientific">Marasmius tenuissimus</name>
    <dbReference type="NCBI Taxonomy" id="585030"/>
    <lineage>
        <taxon>Eukaryota</taxon>
        <taxon>Fungi</taxon>
        <taxon>Dikarya</taxon>
        <taxon>Basidiomycota</taxon>
        <taxon>Agaricomycotina</taxon>
        <taxon>Agaricomycetes</taxon>
        <taxon>Agaricomycetidae</taxon>
        <taxon>Agaricales</taxon>
        <taxon>Marasmiineae</taxon>
        <taxon>Marasmiaceae</taxon>
        <taxon>Marasmius</taxon>
    </lineage>
</organism>
<dbReference type="PANTHER" id="PTHR45632:SF26">
    <property type="entry name" value="BTB DOMAIN-CONTAINING PROTEIN"/>
    <property type="match status" value="1"/>
</dbReference>
<gene>
    <name evidence="2" type="ORF">AAF712_004158</name>
</gene>
<evidence type="ECO:0008006" key="4">
    <source>
        <dbReference type="Google" id="ProtNLM"/>
    </source>
</evidence>
<accession>A0ABR3A5F7</accession>
<dbReference type="InterPro" id="IPR006652">
    <property type="entry name" value="Kelch_1"/>
</dbReference>
<dbReference type="Proteomes" id="UP001437256">
    <property type="component" value="Unassembled WGS sequence"/>
</dbReference>
<feature type="signal peptide" evidence="1">
    <location>
        <begin position="1"/>
        <end position="21"/>
    </location>
</feature>